<comment type="caution">
    <text evidence="2">The sequence shown here is derived from an EMBL/GenBank/DDBJ whole genome shotgun (WGS) entry which is preliminary data.</text>
</comment>
<feature type="chain" id="PRO_5038001697" evidence="1">
    <location>
        <begin position="22"/>
        <end position="121"/>
    </location>
</feature>
<protein>
    <submittedName>
        <fullName evidence="2">Uncharacterized protein</fullName>
    </submittedName>
</protein>
<dbReference type="RefSeq" id="WP_190766985.1">
    <property type="nucleotide sequence ID" value="NZ_JACXLD010000028.1"/>
</dbReference>
<dbReference type="Proteomes" id="UP000610558">
    <property type="component" value="Unassembled WGS sequence"/>
</dbReference>
<feature type="signal peptide" evidence="1">
    <location>
        <begin position="1"/>
        <end position="21"/>
    </location>
</feature>
<evidence type="ECO:0000313" key="2">
    <source>
        <dbReference type="EMBL" id="MBD2860326.1"/>
    </source>
</evidence>
<evidence type="ECO:0000313" key="3">
    <source>
        <dbReference type="Proteomes" id="UP000610558"/>
    </source>
</evidence>
<keyword evidence="1" id="KW-0732">Signal</keyword>
<accession>A0A927GX11</accession>
<sequence length="121" mass="13461">MLKRLLTYFVLTLVVVQSAVAMGDAHQLHQSGAEHLVFDDAHQHNDEHVAGTSDDQNLNSELPASEKWDCHHCCHCHGHLCAAVLISTARVHLAKHSSPVPDYAENTFPETYETFLRPPKA</sequence>
<dbReference type="AlphaFoldDB" id="A0A927GX11"/>
<organism evidence="2 3">
    <name type="scientific">Spongiibacter pelagi</name>
    <dbReference type="NCBI Taxonomy" id="2760804"/>
    <lineage>
        <taxon>Bacteria</taxon>
        <taxon>Pseudomonadati</taxon>
        <taxon>Pseudomonadota</taxon>
        <taxon>Gammaproteobacteria</taxon>
        <taxon>Cellvibrionales</taxon>
        <taxon>Spongiibacteraceae</taxon>
        <taxon>Spongiibacter</taxon>
    </lineage>
</organism>
<proteinExistence type="predicted"/>
<reference evidence="2" key="1">
    <citation type="submission" date="2020-09" db="EMBL/GenBank/DDBJ databases">
        <authorList>
            <person name="Yoon J.-W."/>
        </authorList>
    </citation>
    <scope>NUCLEOTIDE SEQUENCE</scope>
    <source>
        <strain evidence="2">KMU-158</strain>
    </source>
</reference>
<gene>
    <name evidence="2" type="ORF">IB286_15120</name>
</gene>
<keyword evidence="3" id="KW-1185">Reference proteome</keyword>
<evidence type="ECO:0000256" key="1">
    <source>
        <dbReference type="SAM" id="SignalP"/>
    </source>
</evidence>
<dbReference type="EMBL" id="JACXLD010000028">
    <property type="protein sequence ID" value="MBD2860326.1"/>
    <property type="molecule type" value="Genomic_DNA"/>
</dbReference>
<name>A0A927GX11_9GAMM</name>